<evidence type="ECO:0000313" key="9">
    <source>
        <dbReference type="Proteomes" id="UP000277928"/>
    </source>
</evidence>
<gene>
    <name evidence="8" type="ORF">NLS_LOCUS787</name>
</gene>
<evidence type="ECO:0000256" key="6">
    <source>
        <dbReference type="ARBA" id="ARBA00023157"/>
    </source>
</evidence>
<evidence type="ECO:0000256" key="7">
    <source>
        <dbReference type="PIRSR" id="PIRSR619791-2"/>
    </source>
</evidence>
<dbReference type="GO" id="GO:0005615">
    <property type="term" value="C:extracellular space"/>
    <property type="evidence" value="ECO:0007669"/>
    <property type="project" value="TreeGrafter"/>
</dbReference>
<protein>
    <recommendedName>
        <fullName evidence="2">peroxidase</fullName>
        <ecNumber evidence="2">1.11.1.7</ecNumber>
    </recommendedName>
</protein>
<dbReference type="OMA" id="CDNGDHF"/>
<dbReference type="GO" id="GO:0046872">
    <property type="term" value="F:metal ion binding"/>
    <property type="evidence" value="ECO:0007669"/>
    <property type="project" value="UniProtKB-KW"/>
</dbReference>
<dbReference type="PANTHER" id="PTHR11475">
    <property type="entry name" value="OXIDASE/PEROXIDASE"/>
    <property type="match status" value="1"/>
</dbReference>
<dbReference type="PANTHER" id="PTHR11475:SF61">
    <property type="entry name" value="PEROXIDASE MLT-7"/>
    <property type="match status" value="1"/>
</dbReference>
<keyword evidence="3" id="KW-0560">Oxidoreductase</keyword>
<dbReference type="EMBL" id="UYRX01000022">
    <property type="protein sequence ID" value="VDK69501.1"/>
    <property type="molecule type" value="Genomic_DNA"/>
</dbReference>
<dbReference type="OrthoDB" id="823504at2759"/>
<dbReference type="EC" id="1.11.1.7" evidence="2"/>
<keyword evidence="7" id="KW-0408">Iron</keyword>
<dbReference type="Proteomes" id="UP000277928">
    <property type="component" value="Unassembled WGS sequence"/>
</dbReference>
<keyword evidence="7" id="KW-0349">Heme</keyword>
<keyword evidence="4 7" id="KW-0479">Metal-binding</keyword>
<feature type="binding site" description="axial binding residue" evidence="7">
    <location>
        <position position="329"/>
    </location>
    <ligand>
        <name>heme b</name>
        <dbReference type="ChEBI" id="CHEBI:60344"/>
    </ligand>
    <ligandPart>
        <name>Fe</name>
        <dbReference type="ChEBI" id="CHEBI:18248"/>
    </ligandPart>
</feature>
<accession>A0A3P6TYW6</accession>
<dbReference type="Pfam" id="PF03098">
    <property type="entry name" value="An_peroxidase"/>
    <property type="match status" value="1"/>
</dbReference>
<evidence type="ECO:0000256" key="1">
    <source>
        <dbReference type="ARBA" id="ARBA00000189"/>
    </source>
</evidence>
<dbReference type="PRINTS" id="PR00457">
    <property type="entry name" value="ANPEROXIDASE"/>
</dbReference>
<evidence type="ECO:0000256" key="3">
    <source>
        <dbReference type="ARBA" id="ARBA00022559"/>
    </source>
</evidence>
<dbReference type="Gene3D" id="1.10.640.10">
    <property type="entry name" value="Haem peroxidase domain superfamily, animal type"/>
    <property type="match status" value="1"/>
</dbReference>
<evidence type="ECO:0000256" key="5">
    <source>
        <dbReference type="ARBA" id="ARBA00022729"/>
    </source>
</evidence>
<keyword evidence="6" id="KW-1015">Disulfide bond</keyword>
<dbReference type="PROSITE" id="PS50292">
    <property type="entry name" value="PEROXIDASE_3"/>
    <property type="match status" value="1"/>
</dbReference>
<keyword evidence="3" id="KW-0575">Peroxidase</keyword>
<organism evidence="8 9">
    <name type="scientific">Litomosoides sigmodontis</name>
    <name type="common">Filarial nematode worm</name>
    <dbReference type="NCBI Taxonomy" id="42156"/>
    <lineage>
        <taxon>Eukaryota</taxon>
        <taxon>Metazoa</taxon>
        <taxon>Ecdysozoa</taxon>
        <taxon>Nematoda</taxon>
        <taxon>Chromadorea</taxon>
        <taxon>Rhabditida</taxon>
        <taxon>Spirurina</taxon>
        <taxon>Spiruromorpha</taxon>
        <taxon>Filarioidea</taxon>
        <taxon>Onchocercidae</taxon>
        <taxon>Litomosoides</taxon>
    </lineage>
</organism>
<comment type="catalytic activity">
    <reaction evidence="1">
        <text>2 a phenolic donor + H2O2 = 2 a phenolic radical donor + 2 H2O</text>
        <dbReference type="Rhea" id="RHEA:56136"/>
        <dbReference type="ChEBI" id="CHEBI:15377"/>
        <dbReference type="ChEBI" id="CHEBI:16240"/>
        <dbReference type="ChEBI" id="CHEBI:139520"/>
        <dbReference type="ChEBI" id="CHEBI:139521"/>
        <dbReference type="EC" id="1.11.1.7"/>
    </reaction>
</comment>
<dbReference type="GO" id="GO:0006979">
    <property type="term" value="P:response to oxidative stress"/>
    <property type="evidence" value="ECO:0007669"/>
    <property type="project" value="InterPro"/>
</dbReference>
<dbReference type="SUPFAM" id="SSF48113">
    <property type="entry name" value="Heme-dependent peroxidases"/>
    <property type="match status" value="1"/>
</dbReference>
<keyword evidence="5" id="KW-0732">Signal</keyword>
<keyword evidence="9" id="KW-1185">Reference proteome</keyword>
<dbReference type="GO" id="GO:0020037">
    <property type="term" value="F:heme binding"/>
    <property type="evidence" value="ECO:0007669"/>
    <property type="project" value="InterPro"/>
</dbReference>
<dbReference type="CDD" id="cd09823">
    <property type="entry name" value="peroxinectin_like"/>
    <property type="match status" value="1"/>
</dbReference>
<dbReference type="InterPro" id="IPR010255">
    <property type="entry name" value="Haem_peroxidase_sf"/>
</dbReference>
<dbReference type="STRING" id="42156.A0A3P6TYW6"/>
<reference evidence="8 9" key="1">
    <citation type="submission" date="2018-08" db="EMBL/GenBank/DDBJ databases">
        <authorList>
            <person name="Laetsch R D."/>
            <person name="Stevens L."/>
            <person name="Kumar S."/>
            <person name="Blaxter L. M."/>
        </authorList>
    </citation>
    <scope>NUCLEOTIDE SEQUENCE [LARGE SCALE GENOMIC DNA]</scope>
</reference>
<dbReference type="GO" id="GO:0140825">
    <property type="term" value="F:lactoperoxidase activity"/>
    <property type="evidence" value="ECO:0007669"/>
    <property type="project" value="UniProtKB-EC"/>
</dbReference>
<dbReference type="AlphaFoldDB" id="A0A3P6TYW6"/>
<name>A0A3P6TYW6_LITSI</name>
<evidence type="ECO:0000313" key="8">
    <source>
        <dbReference type="EMBL" id="VDK69501.1"/>
    </source>
</evidence>
<dbReference type="InterPro" id="IPR019791">
    <property type="entry name" value="Haem_peroxidase_animal"/>
</dbReference>
<sequence length="559" mass="62673">MLLSIDDITKAVGTGCVPKLAEADCSRALCYHLMYRSYDGVCNNLGKPLHGAAFRPYFRHLPVEYDDGISEPVSSIRITRPTARELSRILLSSSQTVQHDKYNALVMQFGQFMSHDIAKTTLQPSAKCTSCKPIPSICIFKQRRCLKISRSAPICGTGRNGVPREQLNENTAFIDASPLYGSSFKDVQKFRQANTGFLRMSRFNNQMVLPFDQSKCSSPQKCTASFTAGDIRVNLFIGLSAIHILFTREHNRIASVLQKVNPQWSGERLFQETRKIVGAEVQVITYKEFLPKILGNAMDRHVGPYKGYDPQVNPTVSNVFTTTAYRFGHGMLQEFYQRLDFSGNNISQGGFLFGDGVFKSSKILFEGGIDPILRGFMMTAAKRPHRMSKSITEKMFGSTDLGSVNIQRGRDHGLPPYNKWRHFCGMPLANGFEDLKNEILDRSIRATLAKIYKTVNDVDLYVGAMVEDPVIGGLVGTTLACLIGDQFKRLRDGDRFYYERPGVFTEAQLAELQKVTMAGVICDNGDHFHSISQDAFLISRGRLTQCPSIPQIDLTKWRE</sequence>
<evidence type="ECO:0000256" key="4">
    <source>
        <dbReference type="ARBA" id="ARBA00022723"/>
    </source>
</evidence>
<proteinExistence type="predicted"/>
<dbReference type="InterPro" id="IPR037120">
    <property type="entry name" value="Haem_peroxidase_sf_animal"/>
</dbReference>
<evidence type="ECO:0000256" key="2">
    <source>
        <dbReference type="ARBA" id="ARBA00012313"/>
    </source>
</evidence>
<dbReference type="FunFam" id="1.10.640.10:FF:000007">
    <property type="entry name" value="Peroxidase mlt-7"/>
    <property type="match status" value="1"/>
</dbReference>